<organism evidence="1 2">
    <name type="scientific">Musa troglodytarum</name>
    <name type="common">fe'i banana</name>
    <dbReference type="NCBI Taxonomy" id="320322"/>
    <lineage>
        <taxon>Eukaryota</taxon>
        <taxon>Viridiplantae</taxon>
        <taxon>Streptophyta</taxon>
        <taxon>Embryophyta</taxon>
        <taxon>Tracheophyta</taxon>
        <taxon>Spermatophyta</taxon>
        <taxon>Magnoliopsida</taxon>
        <taxon>Liliopsida</taxon>
        <taxon>Zingiberales</taxon>
        <taxon>Musaceae</taxon>
        <taxon>Musa</taxon>
    </lineage>
</organism>
<dbReference type="Proteomes" id="UP001055439">
    <property type="component" value="Chromosome 9"/>
</dbReference>
<reference evidence="1" key="1">
    <citation type="submission" date="2022-05" db="EMBL/GenBank/DDBJ databases">
        <title>The Musa troglodytarum L. genome provides insights into the mechanism of non-climacteric behaviour and enrichment of carotenoids.</title>
        <authorList>
            <person name="Wang J."/>
        </authorList>
    </citation>
    <scope>NUCLEOTIDE SEQUENCE</scope>
    <source>
        <tissue evidence="1">Leaf</tissue>
    </source>
</reference>
<gene>
    <name evidence="1" type="ORF">MUK42_23931</name>
</gene>
<sequence length="100" mass="10130">MGESSQDAGLASLLSLQQRTEEVKAAASGSLPWETGDQVVVSGDGLLGLGWPNLLQAGAAMRGERDATSLAAEGEGEDVARGSREKQHLVAAAAAAAIGW</sequence>
<keyword evidence="2" id="KW-1185">Reference proteome</keyword>
<protein>
    <submittedName>
        <fullName evidence="1">Uncharacterized protein</fullName>
    </submittedName>
</protein>
<evidence type="ECO:0000313" key="1">
    <source>
        <dbReference type="EMBL" id="URE46954.1"/>
    </source>
</evidence>
<evidence type="ECO:0000313" key="2">
    <source>
        <dbReference type="Proteomes" id="UP001055439"/>
    </source>
</evidence>
<name>A0A9E7LDY6_9LILI</name>
<accession>A0A9E7LDY6</accession>
<proteinExistence type="predicted"/>
<dbReference type="AlphaFoldDB" id="A0A9E7LDY6"/>
<dbReference type="EMBL" id="CP097511">
    <property type="protein sequence ID" value="URE46954.1"/>
    <property type="molecule type" value="Genomic_DNA"/>
</dbReference>